<dbReference type="EMBL" id="OC854896">
    <property type="protein sequence ID" value="CAD7620710.1"/>
    <property type="molecule type" value="Genomic_DNA"/>
</dbReference>
<accession>A0A7R9KCU3</accession>
<reference evidence="6" key="1">
    <citation type="submission" date="2020-11" db="EMBL/GenBank/DDBJ databases">
        <authorList>
            <person name="Tran Van P."/>
        </authorList>
    </citation>
    <scope>NUCLEOTIDE SEQUENCE</scope>
</reference>
<evidence type="ECO:0000259" key="5">
    <source>
        <dbReference type="PROSITE" id="PS50089"/>
    </source>
</evidence>
<dbReference type="GO" id="GO:0008270">
    <property type="term" value="F:zinc ion binding"/>
    <property type="evidence" value="ECO:0007669"/>
    <property type="project" value="UniProtKB-KW"/>
</dbReference>
<dbReference type="Pfam" id="PF13639">
    <property type="entry name" value="zf-RING_2"/>
    <property type="match status" value="1"/>
</dbReference>
<dbReference type="PROSITE" id="PS50089">
    <property type="entry name" value="ZF_RING_2"/>
    <property type="match status" value="1"/>
</dbReference>
<organism evidence="6">
    <name type="scientific">Medioppia subpectinata</name>
    <dbReference type="NCBI Taxonomy" id="1979941"/>
    <lineage>
        <taxon>Eukaryota</taxon>
        <taxon>Metazoa</taxon>
        <taxon>Ecdysozoa</taxon>
        <taxon>Arthropoda</taxon>
        <taxon>Chelicerata</taxon>
        <taxon>Arachnida</taxon>
        <taxon>Acari</taxon>
        <taxon>Acariformes</taxon>
        <taxon>Sarcoptiformes</taxon>
        <taxon>Oribatida</taxon>
        <taxon>Brachypylina</taxon>
        <taxon>Oppioidea</taxon>
        <taxon>Oppiidae</taxon>
        <taxon>Medioppia</taxon>
    </lineage>
</organism>
<keyword evidence="1 3" id="KW-0479">Metal-binding</keyword>
<dbReference type="Gene3D" id="3.30.40.10">
    <property type="entry name" value="Zinc/RING finger domain, C3HC4 (zinc finger)"/>
    <property type="match status" value="1"/>
</dbReference>
<evidence type="ECO:0000313" key="6">
    <source>
        <dbReference type="EMBL" id="CAD7620710.1"/>
    </source>
</evidence>
<keyword evidence="2" id="KW-0862">Zinc</keyword>
<dbReference type="OrthoDB" id="6630288at2759"/>
<dbReference type="Proteomes" id="UP000759131">
    <property type="component" value="Unassembled WGS sequence"/>
</dbReference>
<feature type="compositionally biased region" description="Low complexity" evidence="4">
    <location>
        <begin position="159"/>
        <end position="174"/>
    </location>
</feature>
<proteinExistence type="predicted"/>
<keyword evidence="1 3" id="KW-0863">Zinc-finger</keyword>
<dbReference type="SUPFAM" id="SSF49599">
    <property type="entry name" value="TRAF domain-like"/>
    <property type="match status" value="1"/>
</dbReference>
<gene>
    <name evidence="6" type="ORF">OSB1V03_LOCUS1191</name>
</gene>
<dbReference type="PANTHER" id="PTHR10131:SF94">
    <property type="entry name" value="TNF RECEPTOR-ASSOCIATED FACTOR 4"/>
    <property type="match status" value="1"/>
</dbReference>
<dbReference type="SUPFAM" id="SSF57850">
    <property type="entry name" value="RING/U-box"/>
    <property type="match status" value="1"/>
</dbReference>
<evidence type="ECO:0000256" key="4">
    <source>
        <dbReference type="SAM" id="MobiDB-lite"/>
    </source>
</evidence>
<evidence type="ECO:0000256" key="2">
    <source>
        <dbReference type="ARBA" id="ARBA00022833"/>
    </source>
</evidence>
<dbReference type="EMBL" id="CAJPIZ010000321">
    <property type="protein sequence ID" value="CAG2101140.1"/>
    <property type="molecule type" value="Genomic_DNA"/>
</dbReference>
<name>A0A7R9KCU3_9ACAR</name>
<dbReference type="PANTHER" id="PTHR10131">
    <property type="entry name" value="TNF RECEPTOR ASSOCIATED FACTOR"/>
    <property type="match status" value="1"/>
</dbReference>
<feature type="domain" description="RING-type" evidence="5">
    <location>
        <begin position="22"/>
        <end position="61"/>
    </location>
</feature>
<feature type="region of interest" description="Disordered" evidence="4">
    <location>
        <begin position="151"/>
        <end position="176"/>
    </location>
</feature>
<evidence type="ECO:0000256" key="1">
    <source>
        <dbReference type="ARBA" id="ARBA00022771"/>
    </source>
</evidence>
<dbReference type="InterPro" id="IPR013083">
    <property type="entry name" value="Znf_RING/FYVE/PHD"/>
</dbReference>
<sequence length="266" mass="30522">MAGYDSDRFVGLTQEDEHELSCAICKNILLEPRVIQCCQQTFCKHCITEWFKRSPLCPVCRHQMRGNASARLSLPSRILNNRLKKLRIVCNHKERGCQEVLTLDRLGSHSRSCPHRDGVCQECWKSKCVRKSARSCVTALIDENRTLSAQASDLRNDAQRGQNQRQGAGNDAGNPEIIASNMTQEQRQQVVAIVARVRGGYSVATMSRDVIKELNRVLGQWPHPGWKCSIYFKRTNVSRRNTSWIKLKYGHLVYFIYRPIQLQQHL</sequence>
<evidence type="ECO:0000313" key="7">
    <source>
        <dbReference type="Proteomes" id="UP000759131"/>
    </source>
</evidence>
<keyword evidence="7" id="KW-1185">Reference proteome</keyword>
<dbReference type="InterPro" id="IPR001841">
    <property type="entry name" value="Znf_RING"/>
</dbReference>
<protein>
    <recommendedName>
        <fullName evidence="5">RING-type domain-containing protein</fullName>
    </recommendedName>
</protein>
<dbReference type="AlphaFoldDB" id="A0A7R9KCU3"/>
<evidence type="ECO:0000256" key="3">
    <source>
        <dbReference type="PROSITE-ProRule" id="PRU00175"/>
    </source>
</evidence>